<evidence type="ECO:0000256" key="1">
    <source>
        <dbReference type="SAM" id="Coils"/>
    </source>
</evidence>
<evidence type="ECO:0000313" key="4">
    <source>
        <dbReference type="Proteomes" id="UP000521943"/>
    </source>
</evidence>
<sequence length="509" mass="57496">MNDSRFAHLFEGNFDLDPIQIASIKHEIENRAVSIDSLRLELQKLESERESYRTLLSPLRRNAVPPEILGQIFKFSLSISETFQEEQVNVLCLVCRRWRVTALGTPSLWASVDLTASSDQQLNFERVKTWFARSGVIPKNLTITGYHHYVPDGGCPLLSHDLANLLVDRAPFDSVSLRCGNGACLESVFSQMHRDTAQNTTSSSLRSLDLEMMDHPSDSFAGIWAILRWFPALCSLSLDLPWFETTWTVPEDLRLTNLTRLILACDWPFSSIVTILRSSVNLEVLVLDYKQLIREPGEVFPSIWDPVVLPRLRKLEMRRIAGGSPDTQLLRYLRAPSLQTLEIRFGPDYLDLLNDEQGSDFSSDIISLVQGPNSVSGLQHLLIQAIPISSSAVLRQVIDAFPTLVHLTLDGLESDSSLFIDPFYLGGMLLPRLRVLKVLNLQEDGDFEYEEMFNFLAERRKYATEELPDRLEEVEVSIIRDSEGQKHPKDAPHASQLAEDGVAVSISFV</sequence>
<organism evidence="3 4">
    <name type="scientific">Ephemerocybe angulata</name>
    <dbReference type="NCBI Taxonomy" id="980116"/>
    <lineage>
        <taxon>Eukaryota</taxon>
        <taxon>Fungi</taxon>
        <taxon>Dikarya</taxon>
        <taxon>Basidiomycota</taxon>
        <taxon>Agaricomycotina</taxon>
        <taxon>Agaricomycetes</taxon>
        <taxon>Agaricomycetidae</taxon>
        <taxon>Agaricales</taxon>
        <taxon>Agaricineae</taxon>
        <taxon>Psathyrellaceae</taxon>
        <taxon>Ephemerocybe</taxon>
    </lineage>
</organism>
<accession>A0A8H6LY61</accession>
<gene>
    <name evidence="3" type="ORF">DFP72DRAFT_60829</name>
</gene>
<dbReference type="SUPFAM" id="SSF52047">
    <property type="entry name" value="RNI-like"/>
    <property type="match status" value="1"/>
</dbReference>
<proteinExistence type="predicted"/>
<dbReference type="InterPro" id="IPR001810">
    <property type="entry name" value="F-box_dom"/>
</dbReference>
<dbReference type="Proteomes" id="UP000521943">
    <property type="component" value="Unassembled WGS sequence"/>
</dbReference>
<dbReference type="PANTHER" id="PTHR16134:SF119">
    <property type="entry name" value="AT02038P-RELATED"/>
    <property type="match status" value="1"/>
</dbReference>
<feature type="coiled-coil region" evidence="1">
    <location>
        <begin position="28"/>
        <end position="55"/>
    </location>
</feature>
<dbReference type="InterPro" id="IPR032675">
    <property type="entry name" value="LRR_dom_sf"/>
</dbReference>
<dbReference type="EMBL" id="JACGCI010000112">
    <property type="protein sequence ID" value="KAF6744917.1"/>
    <property type="molecule type" value="Genomic_DNA"/>
</dbReference>
<dbReference type="AlphaFoldDB" id="A0A8H6LY61"/>
<comment type="caution">
    <text evidence="3">The sequence shown here is derived from an EMBL/GenBank/DDBJ whole genome shotgun (WGS) entry which is preliminary data.</text>
</comment>
<dbReference type="PANTHER" id="PTHR16134">
    <property type="entry name" value="F-BOX/TPR REPEAT PROTEIN POF3"/>
    <property type="match status" value="1"/>
</dbReference>
<reference evidence="3 4" key="1">
    <citation type="submission" date="2020-07" db="EMBL/GenBank/DDBJ databases">
        <title>Comparative genomics of pyrophilous fungi reveals a link between fire events and developmental genes.</title>
        <authorList>
            <consortium name="DOE Joint Genome Institute"/>
            <person name="Steindorff A.S."/>
            <person name="Carver A."/>
            <person name="Calhoun S."/>
            <person name="Stillman K."/>
            <person name="Liu H."/>
            <person name="Lipzen A."/>
            <person name="Pangilinan J."/>
            <person name="Labutti K."/>
            <person name="Bruns T.D."/>
            <person name="Grigoriev I.V."/>
        </authorList>
    </citation>
    <scope>NUCLEOTIDE SEQUENCE [LARGE SCALE GENOMIC DNA]</scope>
    <source>
        <strain evidence="3 4">CBS 144469</strain>
    </source>
</reference>
<dbReference type="Gene3D" id="3.80.10.10">
    <property type="entry name" value="Ribonuclease Inhibitor"/>
    <property type="match status" value="1"/>
</dbReference>
<dbReference type="Pfam" id="PF12937">
    <property type="entry name" value="F-box-like"/>
    <property type="match status" value="1"/>
</dbReference>
<keyword evidence="4" id="KW-1185">Reference proteome</keyword>
<feature type="domain" description="F-box" evidence="2">
    <location>
        <begin position="64"/>
        <end position="114"/>
    </location>
</feature>
<protein>
    <recommendedName>
        <fullName evidence="2">F-box domain-containing protein</fullName>
    </recommendedName>
</protein>
<dbReference type="Gene3D" id="1.20.1280.50">
    <property type="match status" value="1"/>
</dbReference>
<dbReference type="OrthoDB" id="2995180at2759"/>
<keyword evidence="1" id="KW-0175">Coiled coil</keyword>
<evidence type="ECO:0000313" key="3">
    <source>
        <dbReference type="EMBL" id="KAF6744917.1"/>
    </source>
</evidence>
<name>A0A8H6LY61_9AGAR</name>
<evidence type="ECO:0000259" key="2">
    <source>
        <dbReference type="Pfam" id="PF12937"/>
    </source>
</evidence>